<organism evidence="1 2">
    <name type="scientific">Somion occarium</name>
    <dbReference type="NCBI Taxonomy" id="3059160"/>
    <lineage>
        <taxon>Eukaryota</taxon>
        <taxon>Fungi</taxon>
        <taxon>Dikarya</taxon>
        <taxon>Basidiomycota</taxon>
        <taxon>Agaricomycotina</taxon>
        <taxon>Agaricomycetes</taxon>
        <taxon>Polyporales</taxon>
        <taxon>Cerrenaceae</taxon>
        <taxon>Somion</taxon>
    </lineage>
</organism>
<protein>
    <submittedName>
        <fullName evidence="1">Uncharacterized protein</fullName>
    </submittedName>
</protein>
<reference evidence="2" key="1">
    <citation type="submission" date="2024-04" db="EMBL/GenBank/DDBJ databases">
        <authorList>
            <person name="Shaw F."/>
            <person name="Minotto A."/>
        </authorList>
    </citation>
    <scope>NUCLEOTIDE SEQUENCE [LARGE SCALE GENOMIC DNA]</scope>
</reference>
<keyword evidence="2" id="KW-1185">Reference proteome</keyword>
<dbReference type="EMBL" id="OZ037951">
    <property type="protein sequence ID" value="CAL1714151.1"/>
    <property type="molecule type" value="Genomic_DNA"/>
</dbReference>
<sequence length="120" mass="13594">MLLEYELFPRRCQLLYQHPSSLDYSMRLGHRISCCTLPSHCRRESRLSPPLSSTSTFYSVTHFCLIFSTVSLSLSPSLILPLVLVLRPVMDNSKNLQVRIQNANTMSNSCPALACFSPRT</sequence>
<evidence type="ECO:0000313" key="2">
    <source>
        <dbReference type="Proteomes" id="UP001497453"/>
    </source>
</evidence>
<proteinExistence type="predicted"/>
<accession>A0ABP1E271</accession>
<gene>
    <name evidence="1" type="ORF">GFSPODELE1_LOCUS9636</name>
</gene>
<dbReference type="Proteomes" id="UP001497453">
    <property type="component" value="Chromosome 8"/>
</dbReference>
<evidence type="ECO:0000313" key="1">
    <source>
        <dbReference type="EMBL" id="CAL1714151.1"/>
    </source>
</evidence>
<name>A0ABP1E271_9APHY</name>